<dbReference type="STRING" id="1424294.Gferi_03055"/>
<dbReference type="EMBL" id="CP017269">
    <property type="protein sequence ID" value="AOT68664.1"/>
    <property type="molecule type" value="Genomic_DNA"/>
</dbReference>
<proteinExistence type="predicted"/>
<feature type="transmembrane region" description="Helical" evidence="1">
    <location>
        <begin position="52"/>
        <end position="71"/>
    </location>
</feature>
<keyword evidence="1" id="KW-0472">Membrane</keyword>
<evidence type="ECO:0008006" key="4">
    <source>
        <dbReference type="Google" id="ProtNLM"/>
    </source>
</evidence>
<dbReference type="Pfam" id="PF13782">
    <property type="entry name" value="SpoVAB"/>
    <property type="match status" value="1"/>
</dbReference>
<dbReference type="KEGG" id="gfe:Gferi_03055"/>
<feature type="transmembrane region" description="Helical" evidence="1">
    <location>
        <begin position="77"/>
        <end position="100"/>
    </location>
</feature>
<dbReference type="InterPro" id="IPR020144">
    <property type="entry name" value="SpoVAB"/>
</dbReference>
<evidence type="ECO:0000313" key="3">
    <source>
        <dbReference type="Proteomes" id="UP000095743"/>
    </source>
</evidence>
<organism evidence="2 3">
    <name type="scientific">Geosporobacter ferrireducens</name>
    <dbReference type="NCBI Taxonomy" id="1424294"/>
    <lineage>
        <taxon>Bacteria</taxon>
        <taxon>Bacillati</taxon>
        <taxon>Bacillota</taxon>
        <taxon>Clostridia</taxon>
        <taxon>Peptostreptococcales</taxon>
        <taxon>Thermotaleaceae</taxon>
        <taxon>Geosporobacter</taxon>
    </lineage>
</organism>
<keyword evidence="1" id="KW-1133">Transmembrane helix</keyword>
<sequence length="137" mass="14902">MHKLVVGFIGFSEGIVVGSAIVAFITLLDIIPRLTQLTETEEYIKVYERTMILSAMIISLFSFYDLDFLGAKVLAGLSGLFMGVFVGLTAAALAEVTNVIPVAASRFQLENYLGYILAAIVCGKVFGSLIYWILLNP</sequence>
<evidence type="ECO:0000256" key="1">
    <source>
        <dbReference type="SAM" id="Phobius"/>
    </source>
</evidence>
<name>A0A1D8GCN1_9FIRM</name>
<dbReference type="Proteomes" id="UP000095743">
    <property type="component" value="Chromosome"/>
</dbReference>
<keyword evidence="3" id="KW-1185">Reference proteome</keyword>
<dbReference type="OrthoDB" id="9790504at2"/>
<feature type="transmembrane region" description="Helical" evidence="1">
    <location>
        <begin position="6"/>
        <end position="31"/>
    </location>
</feature>
<reference evidence="2 3" key="1">
    <citation type="submission" date="2016-09" db="EMBL/GenBank/DDBJ databases">
        <title>Genomic analysis reveals versatility of anaerobic energy metabolism of Geosporobacter ferrireducens IRF9 of phylum Firmicutes.</title>
        <authorList>
            <person name="Kim S.-J."/>
        </authorList>
    </citation>
    <scope>NUCLEOTIDE SEQUENCE [LARGE SCALE GENOMIC DNA]</scope>
    <source>
        <strain evidence="2 3">IRF9</strain>
    </source>
</reference>
<keyword evidence="1" id="KW-0812">Transmembrane</keyword>
<evidence type="ECO:0000313" key="2">
    <source>
        <dbReference type="EMBL" id="AOT68664.1"/>
    </source>
</evidence>
<protein>
    <recommendedName>
        <fullName evidence="4">Stage V sporulation protein AB</fullName>
    </recommendedName>
</protein>
<accession>A0A1D8GCN1</accession>
<dbReference type="RefSeq" id="WP_069974240.1">
    <property type="nucleotide sequence ID" value="NZ_CP017269.1"/>
</dbReference>
<feature type="transmembrane region" description="Helical" evidence="1">
    <location>
        <begin position="112"/>
        <end position="134"/>
    </location>
</feature>
<gene>
    <name evidence="2" type="ORF">Gferi_03055</name>
</gene>
<dbReference type="AlphaFoldDB" id="A0A1D8GCN1"/>